<evidence type="ECO:0000256" key="3">
    <source>
        <dbReference type="ARBA" id="ARBA00022748"/>
    </source>
</evidence>
<feature type="transmembrane region" description="Helical" evidence="6">
    <location>
        <begin position="413"/>
        <end position="442"/>
    </location>
</feature>
<keyword evidence="2 6" id="KW-0812">Transmembrane</keyword>
<dbReference type="GO" id="GO:0045454">
    <property type="term" value="P:cell redox homeostasis"/>
    <property type="evidence" value="ECO:0007669"/>
    <property type="project" value="TreeGrafter"/>
</dbReference>
<accession>A0A5C5XKP3</accession>
<keyword evidence="3" id="KW-0201">Cytochrome c-type biogenesis</keyword>
<keyword evidence="11" id="KW-1185">Reference proteome</keyword>
<dbReference type="Gene3D" id="3.40.30.10">
    <property type="entry name" value="Glutaredoxin"/>
    <property type="match status" value="1"/>
</dbReference>
<dbReference type="SUPFAM" id="SSF52833">
    <property type="entry name" value="Thioredoxin-like"/>
    <property type="match status" value="1"/>
</dbReference>
<evidence type="ECO:0000313" key="10">
    <source>
        <dbReference type="EMBL" id="TWT62705.1"/>
    </source>
</evidence>
<comment type="subcellular location">
    <subcellularLocation>
        <location evidence="1">Membrane</location>
        <topology evidence="1">Multi-pass membrane protein</topology>
    </subcellularLocation>
</comment>
<gene>
    <name evidence="10" type="primary">dsbD</name>
    <name evidence="10" type="ORF">Pan54_34500</name>
</gene>
<dbReference type="Pfam" id="PF02683">
    <property type="entry name" value="DsbD_TM"/>
    <property type="match status" value="1"/>
</dbReference>
<evidence type="ECO:0000259" key="9">
    <source>
        <dbReference type="Pfam" id="PF11412"/>
    </source>
</evidence>
<evidence type="ECO:0000259" key="8">
    <source>
        <dbReference type="Pfam" id="PF02683"/>
    </source>
</evidence>
<protein>
    <submittedName>
        <fullName evidence="10">Thiol:disulfide interchange protein DsbD</fullName>
        <ecNumber evidence="10">1.8.1.8</ecNumber>
    </submittedName>
</protein>
<proteinExistence type="predicted"/>
<evidence type="ECO:0000256" key="5">
    <source>
        <dbReference type="ARBA" id="ARBA00023136"/>
    </source>
</evidence>
<feature type="transmembrane region" description="Helical" evidence="6">
    <location>
        <begin position="566"/>
        <end position="590"/>
    </location>
</feature>
<dbReference type="EMBL" id="SJPG01000001">
    <property type="protein sequence ID" value="TWT62705.1"/>
    <property type="molecule type" value="Genomic_DNA"/>
</dbReference>
<dbReference type="Proteomes" id="UP000316095">
    <property type="component" value="Unassembled WGS sequence"/>
</dbReference>
<dbReference type="PANTHER" id="PTHR32234">
    <property type="entry name" value="THIOL:DISULFIDE INTERCHANGE PROTEIN DSBD"/>
    <property type="match status" value="1"/>
</dbReference>
<dbReference type="InterPro" id="IPR028250">
    <property type="entry name" value="DsbDN"/>
</dbReference>
<feature type="transmembrane region" description="Helical" evidence="6">
    <location>
        <begin position="454"/>
        <end position="479"/>
    </location>
</feature>
<sequence precursor="true">MIEFGRKITVIALNAALIAFLMTATASYAQLESPLGDGGNLSLPGFDSAKPSVPKVSMTFSPATAVVGEEITATIEVKTDRAAYVYSQNPNIGAETKISLEEIVGLEPIDDKFKPSKDPKVVVEPLFDDAKLEKFYGGVSWTRKYRVTGSAAPKITGELKFQVCDDSTCNQFTKPILLQAKLGPAASEPTLEEMLQAKPQIPDMPEDIFEPKKTETLALISGTVLAETTIDPKREFGGPDPIHLNIKLLNTSSGDEAVKTVVLAITAKVDGDWHLYAQTQDPEMFGIPTAINVPKIDGLKAIDARFLPTQKPEIVKPDVDIVQQVFHHEITWQKRYQLDEDSFKGPITGSLMYQLCEESGSCLPPNTVNFELLGNTSTAQASLEITDEKAPAETATGPVEEEIAIQDQGLIPFLLTGIIFGYMALLTPCVFPMIPITVSFFLKQAEAKHHKPFGMAFLYCLGIISTFTIIGIFVSAVFGAAGMNMVANNPWFNLFLAAVLVFFGMSMLGLFEIRVPSWLLTWSSSKEGQGGVLGVLFMSFTFTLVSFTCTFAFVGLLLPMAAQGNYYWPALGMIAFSAAFSSPFFLLALFPSYLKKLPKSGGWMNNVKVIFGLMEIGAAFKFLSVADIVIFTTPYIFDYALVMTSWMVLCIVAGFYLLGMFKLPSDSATDSIGALRLAFAISFLGFAAYLSSGIYGAQKPEGILWEQIAAFAPPSYKSLDDVELGPALEHDELLYALDVDQAIEYAKATNTPLFFDFTGTNCVNCRFMEVNVFPKEENHKLLKNFVRVQLYTDSIPDMNKELAQELLVKNRRLQSDWFNDATMPAYAVVTPDGETILSSYKGAEREQGQFTRFLKAGLDEWQRKAAMAGTPVRR</sequence>
<dbReference type="RefSeq" id="WP_146504534.1">
    <property type="nucleotide sequence ID" value="NZ_SJPG01000001.1"/>
</dbReference>
<dbReference type="InterPro" id="IPR036929">
    <property type="entry name" value="DsbDN_sf"/>
</dbReference>
<dbReference type="Pfam" id="PF13899">
    <property type="entry name" value="Thioredoxin_7"/>
    <property type="match status" value="1"/>
</dbReference>
<feature type="transmembrane region" description="Helical" evidence="6">
    <location>
        <begin position="491"/>
        <end position="511"/>
    </location>
</feature>
<dbReference type="Gene3D" id="2.60.40.1250">
    <property type="entry name" value="Thiol:disulfide interchange protein DsbD, N-terminal domain"/>
    <property type="match status" value="1"/>
</dbReference>
<keyword evidence="4 6" id="KW-1133">Transmembrane helix</keyword>
<organism evidence="10 11">
    <name type="scientific">Rubinisphaera italica</name>
    <dbReference type="NCBI Taxonomy" id="2527969"/>
    <lineage>
        <taxon>Bacteria</taxon>
        <taxon>Pseudomonadati</taxon>
        <taxon>Planctomycetota</taxon>
        <taxon>Planctomycetia</taxon>
        <taxon>Planctomycetales</taxon>
        <taxon>Planctomycetaceae</taxon>
        <taxon>Rubinisphaera</taxon>
    </lineage>
</organism>
<dbReference type="GO" id="GO:0016020">
    <property type="term" value="C:membrane"/>
    <property type="evidence" value="ECO:0007669"/>
    <property type="project" value="UniProtKB-SubCell"/>
</dbReference>
<dbReference type="AlphaFoldDB" id="A0A5C5XKP3"/>
<feature type="transmembrane region" description="Helical" evidence="6">
    <location>
        <begin position="639"/>
        <end position="661"/>
    </location>
</feature>
<dbReference type="OrthoDB" id="9811036at2"/>
<dbReference type="GO" id="GO:0017004">
    <property type="term" value="P:cytochrome complex assembly"/>
    <property type="evidence" value="ECO:0007669"/>
    <property type="project" value="UniProtKB-KW"/>
</dbReference>
<feature type="transmembrane region" description="Helical" evidence="6">
    <location>
        <begin position="673"/>
        <end position="690"/>
    </location>
</feature>
<evidence type="ECO:0000256" key="6">
    <source>
        <dbReference type="SAM" id="Phobius"/>
    </source>
</evidence>
<dbReference type="InterPro" id="IPR036249">
    <property type="entry name" value="Thioredoxin-like_sf"/>
</dbReference>
<reference evidence="10 11" key="1">
    <citation type="submission" date="2019-02" db="EMBL/GenBank/DDBJ databases">
        <title>Deep-cultivation of Planctomycetes and their phenomic and genomic characterization uncovers novel biology.</title>
        <authorList>
            <person name="Wiegand S."/>
            <person name="Jogler M."/>
            <person name="Boedeker C."/>
            <person name="Pinto D."/>
            <person name="Vollmers J."/>
            <person name="Rivas-Marin E."/>
            <person name="Kohn T."/>
            <person name="Peeters S.H."/>
            <person name="Heuer A."/>
            <person name="Rast P."/>
            <person name="Oberbeckmann S."/>
            <person name="Bunk B."/>
            <person name="Jeske O."/>
            <person name="Meyerdierks A."/>
            <person name="Storesund J.E."/>
            <person name="Kallscheuer N."/>
            <person name="Luecker S."/>
            <person name="Lage O.M."/>
            <person name="Pohl T."/>
            <person name="Merkel B.J."/>
            <person name="Hornburger P."/>
            <person name="Mueller R.-W."/>
            <person name="Bruemmer F."/>
            <person name="Labrenz M."/>
            <person name="Spormann A.M."/>
            <person name="Op Den Camp H."/>
            <person name="Overmann J."/>
            <person name="Amann R."/>
            <person name="Jetten M.S.M."/>
            <person name="Mascher T."/>
            <person name="Medema M.H."/>
            <person name="Devos D.P."/>
            <person name="Kaster A.-K."/>
            <person name="Ovreas L."/>
            <person name="Rohde M."/>
            <person name="Galperin M.Y."/>
            <person name="Jogler C."/>
        </authorList>
    </citation>
    <scope>NUCLEOTIDE SEQUENCE [LARGE SCALE GENOMIC DNA]</scope>
    <source>
        <strain evidence="10 11">Pan54</strain>
    </source>
</reference>
<evidence type="ECO:0000256" key="2">
    <source>
        <dbReference type="ARBA" id="ARBA00022692"/>
    </source>
</evidence>
<evidence type="ECO:0000256" key="1">
    <source>
        <dbReference type="ARBA" id="ARBA00004141"/>
    </source>
</evidence>
<feature type="transmembrane region" description="Helical" evidence="6">
    <location>
        <begin position="610"/>
        <end position="633"/>
    </location>
</feature>
<dbReference type="Pfam" id="PF11412">
    <property type="entry name" value="DsbD_N"/>
    <property type="match status" value="1"/>
</dbReference>
<name>A0A5C5XKP3_9PLAN</name>
<evidence type="ECO:0000256" key="7">
    <source>
        <dbReference type="SAM" id="SignalP"/>
    </source>
</evidence>
<keyword evidence="5 6" id="KW-0472">Membrane</keyword>
<evidence type="ECO:0000313" key="11">
    <source>
        <dbReference type="Proteomes" id="UP000316095"/>
    </source>
</evidence>
<dbReference type="InterPro" id="IPR003834">
    <property type="entry name" value="Cyt_c_assmbl_TM_dom"/>
</dbReference>
<dbReference type="GO" id="GO:0047134">
    <property type="term" value="F:protein-disulfide reductase [NAD(P)H] activity"/>
    <property type="evidence" value="ECO:0007669"/>
    <property type="project" value="UniProtKB-EC"/>
</dbReference>
<feature type="domain" description="Cytochrome C biogenesis protein transmembrane" evidence="8">
    <location>
        <begin position="414"/>
        <end position="623"/>
    </location>
</feature>
<feature type="domain" description="Thiol:disulfide interchange protein DsbD N-terminal" evidence="9">
    <location>
        <begin position="259"/>
        <end position="372"/>
    </location>
</feature>
<feature type="transmembrane region" description="Helical" evidence="6">
    <location>
        <begin position="532"/>
        <end position="554"/>
    </location>
</feature>
<feature type="signal peptide" evidence="7">
    <location>
        <begin position="1"/>
        <end position="29"/>
    </location>
</feature>
<evidence type="ECO:0000256" key="4">
    <source>
        <dbReference type="ARBA" id="ARBA00022989"/>
    </source>
</evidence>
<comment type="caution">
    <text evidence="10">The sequence shown here is derived from an EMBL/GenBank/DDBJ whole genome shotgun (WGS) entry which is preliminary data.</text>
</comment>
<keyword evidence="7" id="KW-0732">Signal</keyword>
<keyword evidence="10" id="KW-0560">Oxidoreductase</keyword>
<dbReference type="PANTHER" id="PTHR32234:SF0">
    <property type="entry name" value="THIOL:DISULFIDE INTERCHANGE PROTEIN DSBD"/>
    <property type="match status" value="1"/>
</dbReference>
<dbReference type="EC" id="1.8.1.8" evidence="10"/>
<feature type="chain" id="PRO_5022789657" evidence="7">
    <location>
        <begin position="30"/>
        <end position="874"/>
    </location>
</feature>